<evidence type="ECO:0000313" key="5">
    <source>
        <dbReference type="Proteomes" id="UP000518752"/>
    </source>
</evidence>
<accession>A0A8H5HWK4</accession>
<dbReference type="Gene3D" id="3.20.20.70">
    <property type="entry name" value="Aldolase class I"/>
    <property type="match status" value="2"/>
</dbReference>
<proteinExistence type="predicted"/>
<name>A0A8H5HWK4_9AGAR</name>
<dbReference type="GO" id="GO:0004460">
    <property type="term" value="F:L-lactate dehydrogenase (cytochrome) activity"/>
    <property type="evidence" value="ECO:0007669"/>
    <property type="project" value="TreeGrafter"/>
</dbReference>
<dbReference type="PROSITE" id="PS51349">
    <property type="entry name" value="FMN_HYDROXY_ACID_DH_2"/>
    <property type="match status" value="1"/>
</dbReference>
<comment type="caution">
    <text evidence="4">The sequence shown here is derived from an EMBL/GenBank/DDBJ whole genome shotgun (WGS) entry which is preliminary data.</text>
</comment>
<keyword evidence="5" id="KW-1185">Reference proteome</keyword>
<dbReference type="InterPro" id="IPR001199">
    <property type="entry name" value="Cyt_B5-like_heme/steroid-bd"/>
</dbReference>
<dbReference type="InterPro" id="IPR036400">
    <property type="entry name" value="Cyt_B5-like_heme/steroid_sf"/>
</dbReference>
<feature type="domain" description="FMN hydroxy acid dehydrogenase" evidence="3">
    <location>
        <begin position="79"/>
        <end position="461"/>
    </location>
</feature>
<evidence type="ECO:0000313" key="4">
    <source>
        <dbReference type="EMBL" id="KAF5390745.1"/>
    </source>
</evidence>
<dbReference type="GO" id="GO:0006089">
    <property type="term" value="P:lactate metabolic process"/>
    <property type="evidence" value="ECO:0007669"/>
    <property type="project" value="TreeGrafter"/>
</dbReference>
<organism evidence="4 5">
    <name type="scientific">Collybiopsis confluens</name>
    <dbReference type="NCBI Taxonomy" id="2823264"/>
    <lineage>
        <taxon>Eukaryota</taxon>
        <taxon>Fungi</taxon>
        <taxon>Dikarya</taxon>
        <taxon>Basidiomycota</taxon>
        <taxon>Agaricomycotina</taxon>
        <taxon>Agaricomycetes</taxon>
        <taxon>Agaricomycetidae</taxon>
        <taxon>Agaricales</taxon>
        <taxon>Marasmiineae</taxon>
        <taxon>Omphalotaceae</taxon>
        <taxon>Collybiopsis</taxon>
    </lineage>
</organism>
<comment type="cofactor">
    <cofactor evidence="1">
        <name>FMN</name>
        <dbReference type="ChEBI" id="CHEBI:58210"/>
    </cofactor>
</comment>
<dbReference type="InterPro" id="IPR037396">
    <property type="entry name" value="FMN_HAD"/>
</dbReference>
<dbReference type="PANTHER" id="PTHR10578:SF101">
    <property type="entry name" value="L-LACTATE DEHYDROGENASE (CYTOCHROME B2)"/>
    <property type="match status" value="1"/>
</dbReference>
<sequence length="470" mass="52540">MVYPKKHPGGPGILLKYAGKDASAAYEPIHPPDAIQQNLVPSQCLGPLAEISGVQEMSTEVIERTKDEIRVAQAMKERPPLSRILNLADMEKVAKSVLPHSAQAFYFAGTDDEVSLRENRRAFDRFFFHARVMRAVRKCDPSTKILGYDSALPLFVSGAAQASLGHPLGELNITRGCGKSNIIQMVCGFASVSRAEIAAAALPSQTLFLQLYRTRNEEATVNLIQEAERLGYKAIFLTVDAVVVGNRERDVRSIWDLEKEEGKNRYYEEGDGEEEINLLGKSSFANRNDGLDADMSWELTIPWLRSVTKLPIILKGIQCVQDAVLAAEMKVDGILLSNHGGRQLEYAMPPLEVLFQLRQRRPDVFDGLEVYIDGELLECFSNINFQDIIRRRYTARNRFAFHRATAVGLGRPFLFALSAYGEAGVAKIVSILQREIVTSMQLLGAASLRDLTPKLVERVDWEPVKREYKL</sequence>
<dbReference type="Pfam" id="PF00173">
    <property type="entry name" value="Cyt-b5"/>
    <property type="match status" value="1"/>
</dbReference>
<dbReference type="PROSITE" id="PS00557">
    <property type="entry name" value="FMN_HYDROXY_ACID_DH_1"/>
    <property type="match status" value="1"/>
</dbReference>
<dbReference type="InterPro" id="IPR013785">
    <property type="entry name" value="Aldolase_TIM"/>
</dbReference>
<evidence type="ECO:0000256" key="1">
    <source>
        <dbReference type="ARBA" id="ARBA00001917"/>
    </source>
</evidence>
<dbReference type="SUPFAM" id="SSF51395">
    <property type="entry name" value="FMN-linked oxidoreductases"/>
    <property type="match status" value="1"/>
</dbReference>
<dbReference type="EMBL" id="JAACJN010000013">
    <property type="protein sequence ID" value="KAF5390745.1"/>
    <property type="molecule type" value="Genomic_DNA"/>
</dbReference>
<evidence type="ECO:0000259" key="3">
    <source>
        <dbReference type="PROSITE" id="PS51349"/>
    </source>
</evidence>
<dbReference type="Gene3D" id="3.10.120.10">
    <property type="entry name" value="Cytochrome b5-like heme/steroid binding domain"/>
    <property type="match status" value="1"/>
</dbReference>
<dbReference type="InterPro" id="IPR008259">
    <property type="entry name" value="FMN_hydac_DH_AS"/>
</dbReference>
<dbReference type="AlphaFoldDB" id="A0A8H5HWK4"/>
<evidence type="ECO:0000256" key="2">
    <source>
        <dbReference type="ARBA" id="ARBA00023002"/>
    </source>
</evidence>
<dbReference type="SUPFAM" id="SSF55856">
    <property type="entry name" value="Cytochrome b5-like heme/steroid binding domain"/>
    <property type="match status" value="1"/>
</dbReference>
<protein>
    <recommendedName>
        <fullName evidence="3">FMN hydroxy acid dehydrogenase domain-containing protein</fullName>
    </recommendedName>
</protein>
<dbReference type="OrthoDB" id="1925334at2759"/>
<gene>
    <name evidence="4" type="ORF">D9757_004464</name>
</gene>
<dbReference type="Pfam" id="PF01070">
    <property type="entry name" value="FMN_dh"/>
    <property type="match status" value="2"/>
</dbReference>
<reference evidence="4 5" key="1">
    <citation type="journal article" date="2020" name="ISME J.">
        <title>Uncovering the hidden diversity of litter-decomposition mechanisms in mushroom-forming fungi.</title>
        <authorList>
            <person name="Floudas D."/>
            <person name="Bentzer J."/>
            <person name="Ahren D."/>
            <person name="Johansson T."/>
            <person name="Persson P."/>
            <person name="Tunlid A."/>
        </authorList>
    </citation>
    <scope>NUCLEOTIDE SEQUENCE [LARGE SCALE GENOMIC DNA]</scope>
    <source>
        <strain evidence="4 5">CBS 406.79</strain>
    </source>
</reference>
<keyword evidence="2" id="KW-0560">Oxidoreductase</keyword>
<dbReference type="PANTHER" id="PTHR10578">
    <property type="entry name" value="S -2-HYDROXY-ACID OXIDASE-RELATED"/>
    <property type="match status" value="1"/>
</dbReference>
<dbReference type="Proteomes" id="UP000518752">
    <property type="component" value="Unassembled WGS sequence"/>
</dbReference>
<dbReference type="InterPro" id="IPR000262">
    <property type="entry name" value="FMN-dep_DH"/>
</dbReference>